<dbReference type="PROSITE" id="PS51257">
    <property type="entry name" value="PROKAR_LIPOPROTEIN"/>
    <property type="match status" value="1"/>
</dbReference>
<proteinExistence type="predicted"/>
<name>A0A6J7DJC9_9ZZZZ</name>
<reference evidence="1" key="1">
    <citation type="submission" date="2020-05" db="EMBL/GenBank/DDBJ databases">
        <authorList>
            <person name="Chiriac C."/>
            <person name="Salcher M."/>
            <person name="Ghai R."/>
            <person name="Kavagutti S V."/>
        </authorList>
    </citation>
    <scope>NUCLEOTIDE SEQUENCE</scope>
</reference>
<protein>
    <submittedName>
        <fullName evidence="1">Unannotated protein</fullName>
    </submittedName>
</protein>
<accession>A0A6J7DJC9</accession>
<dbReference type="EMBL" id="CAFBLP010000014">
    <property type="protein sequence ID" value="CAB4870646.1"/>
    <property type="molecule type" value="Genomic_DNA"/>
</dbReference>
<evidence type="ECO:0000313" key="1">
    <source>
        <dbReference type="EMBL" id="CAB4870646.1"/>
    </source>
</evidence>
<sequence>MRSKVLTSFVVALTLLGMSACSSDKKAAPAGTSVITEDSAPAEPVVTAVGSDDEIRAMIVQQVVDLGVQGSYKFDAACVADIVKQLSAADLEQFRTNLTNPNLSPEGDALGEKILACDTAAAATTTTTA</sequence>
<dbReference type="AlphaFoldDB" id="A0A6J7DJC9"/>
<gene>
    <name evidence="1" type="ORF">UFOPK3376_00807</name>
</gene>
<organism evidence="1">
    <name type="scientific">freshwater metagenome</name>
    <dbReference type="NCBI Taxonomy" id="449393"/>
    <lineage>
        <taxon>unclassified sequences</taxon>
        <taxon>metagenomes</taxon>
        <taxon>ecological metagenomes</taxon>
    </lineage>
</organism>